<protein>
    <submittedName>
        <fullName evidence="1">Uncharacterized protein</fullName>
    </submittedName>
</protein>
<dbReference type="AlphaFoldDB" id="A0A0J8XUT0"/>
<gene>
    <name evidence="1" type="ORF">C9I94_23510</name>
</gene>
<dbReference type="Proteomes" id="UP000240481">
    <property type="component" value="Unassembled WGS sequence"/>
</dbReference>
<accession>A0A0J8XUT0</accession>
<dbReference type="OrthoDB" id="5902984at2"/>
<reference evidence="1 2" key="1">
    <citation type="submission" date="2018-01" db="EMBL/GenBank/DDBJ databases">
        <title>Whole genome sequencing of Histamine producing bacteria.</title>
        <authorList>
            <person name="Butler K."/>
        </authorList>
    </citation>
    <scope>NUCLEOTIDE SEQUENCE [LARGE SCALE GENOMIC DNA]</scope>
    <source>
        <strain evidence="1 2">DSM 24669</strain>
    </source>
</reference>
<sequence>MRYLLITITLLVVALPTTAAEKGLLGLISGETASGWFMSSQSKNAEQFDLWQIDSGYSYSLNNDVELYLSTRLTSGNENQAASRGMLSGVKYNLTPKMSLRSAVTTEKKINQEATMGLEVSSQFNVSEKVNLHATVDYEDLEQIYQLGIGFRF</sequence>
<dbReference type="EMBL" id="PYLZ01000020">
    <property type="protein sequence ID" value="PSW19419.1"/>
    <property type="molecule type" value="Genomic_DNA"/>
</dbReference>
<name>A0A0J8XUT0_9GAMM</name>
<dbReference type="PIRSF" id="PIRSF028680">
    <property type="entry name" value="UCP028680"/>
    <property type="match status" value="1"/>
</dbReference>
<evidence type="ECO:0000313" key="1">
    <source>
        <dbReference type="EMBL" id="PSW19419.1"/>
    </source>
</evidence>
<dbReference type="RefSeq" id="WP_048900331.1">
    <property type="nucleotide sequence ID" value="NZ_AP024852.1"/>
</dbReference>
<keyword evidence="2" id="KW-1185">Reference proteome</keyword>
<proteinExistence type="predicted"/>
<comment type="caution">
    <text evidence="1">The sequence shown here is derived from an EMBL/GenBank/DDBJ whole genome shotgun (WGS) entry which is preliminary data.</text>
</comment>
<evidence type="ECO:0000313" key="2">
    <source>
        <dbReference type="Proteomes" id="UP000240481"/>
    </source>
</evidence>
<dbReference type="InterPro" id="IPR016895">
    <property type="entry name" value="UCP028680"/>
</dbReference>
<organism evidence="1 2">
    <name type="scientific">Photobacterium swingsii</name>
    <dbReference type="NCBI Taxonomy" id="680026"/>
    <lineage>
        <taxon>Bacteria</taxon>
        <taxon>Pseudomonadati</taxon>
        <taxon>Pseudomonadota</taxon>
        <taxon>Gammaproteobacteria</taxon>
        <taxon>Vibrionales</taxon>
        <taxon>Vibrionaceae</taxon>
        <taxon>Photobacterium</taxon>
    </lineage>
</organism>